<name>A0A8E2B5I0_9APHY</name>
<organism evidence="2 3">
    <name type="scientific">Obba rivulosa</name>
    <dbReference type="NCBI Taxonomy" id="1052685"/>
    <lineage>
        <taxon>Eukaryota</taxon>
        <taxon>Fungi</taxon>
        <taxon>Dikarya</taxon>
        <taxon>Basidiomycota</taxon>
        <taxon>Agaricomycotina</taxon>
        <taxon>Agaricomycetes</taxon>
        <taxon>Polyporales</taxon>
        <taxon>Gelatoporiaceae</taxon>
        <taxon>Obba</taxon>
    </lineage>
</organism>
<feature type="signal peptide" evidence="1">
    <location>
        <begin position="1"/>
        <end position="23"/>
    </location>
</feature>
<gene>
    <name evidence="2" type="ORF">OBBRIDRAFT_791354</name>
</gene>
<evidence type="ECO:0000313" key="2">
    <source>
        <dbReference type="EMBL" id="OCH92355.1"/>
    </source>
</evidence>
<protein>
    <submittedName>
        <fullName evidence="2">Uncharacterized protein</fullName>
    </submittedName>
</protein>
<proteinExistence type="predicted"/>
<dbReference type="EMBL" id="KV722370">
    <property type="protein sequence ID" value="OCH92355.1"/>
    <property type="molecule type" value="Genomic_DNA"/>
</dbReference>
<evidence type="ECO:0000313" key="3">
    <source>
        <dbReference type="Proteomes" id="UP000250043"/>
    </source>
</evidence>
<dbReference type="Proteomes" id="UP000250043">
    <property type="component" value="Unassembled WGS sequence"/>
</dbReference>
<accession>A0A8E2B5I0</accession>
<feature type="chain" id="PRO_5034557953" evidence="1">
    <location>
        <begin position="24"/>
        <end position="157"/>
    </location>
</feature>
<sequence>MRFSSVLSVVALFCGFLYGTVLAGTGALSAPPNGAVISEGESFSYNYGEIDGCHQGFTVVTVWLVSTPPTLAQLNSSGEFSPGDFLYFFGQFATWNFPTIPPPPIPVAPPPSSLVMPDLGISAEEVFFTVVETSGECDPPLFGDFTITFNNITYEST</sequence>
<dbReference type="OrthoDB" id="2800916at2759"/>
<keyword evidence="1" id="KW-0732">Signal</keyword>
<keyword evidence="3" id="KW-1185">Reference proteome</keyword>
<reference evidence="2 3" key="1">
    <citation type="submission" date="2016-07" db="EMBL/GenBank/DDBJ databases">
        <title>Draft genome of the white-rot fungus Obba rivulosa 3A-2.</title>
        <authorList>
            <consortium name="DOE Joint Genome Institute"/>
            <person name="Miettinen O."/>
            <person name="Riley R."/>
            <person name="Acob R."/>
            <person name="Barry K."/>
            <person name="Cullen D."/>
            <person name="De Vries R."/>
            <person name="Hainaut M."/>
            <person name="Hatakka A."/>
            <person name="Henrissat B."/>
            <person name="Hilden K."/>
            <person name="Kuo R."/>
            <person name="Labutti K."/>
            <person name="Lipzen A."/>
            <person name="Makela M.R."/>
            <person name="Sandor L."/>
            <person name="Spatafora J.W."/>
            <person name="Grigoriev I.V."/>
            <person name="Hibbett D.S."/>
        </authorList>
    </citation>
    <scope>NUCLEOTIDE SEQUENCE [LARGE SCALE GENOMIC DNA]</scope>
    <source>
        <strain evidence="2 3">3A-2</strain>
    </source>
</reference>
<evidence type="ECO:0000256" key="1">
    <source>
        <dbReference type="SAM" id="SignalP"/>
    </source>
</evidence>
<dbReference type="AlphaFoldDB" id="A0A8E2B5I0"/>